<evidence type="ECO:0000256" key="1">
    <source>
        <dbReference type="ARBA" id="ARBA00004141"/>
    </source>
</evidence>
<dbReference type="Gene3D" id="1.10.357.140">
    <property type="entry name" value="UbiA prenyltransferase"/>
    <property type="match status" value="1"/>
</dbReference>
<dbReference type="PANTHER" id="PTHR11048">
    <property type="entry name" value="PRENYLTRANSFERASES"/>
    <property type="match status" value="1"/>
</dbReference>
<feature type="transmembrane region" description="Helical" evidence="5">
    <location>
        <begin position="112"/>
        <end position="129"/>
    </location>
</feature>
<proteinExistence type="predicted"/>
<evidence type="ECO:0000256" key="4">
    <source>
        <dbReference type="ARBA" id="ARBA00023136"/>
    </source>
</evidence>
<feature type="transmembrane region" description="Helical" evidence="5">
    <location>
        <begin position="160"/>
        <end position="177"/>
    </location>
</feature>
<evidence type="ECO:0008006" key="7">
    <source>
        <dbReference type="Google" id="ProtNLM"/>
    </source>
</evidence>
<feature type="transmembrane region" description="Helical" evidence="5">
    <location>
        <begin position="83"/>
        <end position="106"/>
    </location>
</feature>
<evidence type="ECO:0000256" key="3">
    <source>
        <dbReference type="ARBA" id="ARBA00022989"/>
    </source>
</evidence>
<keyword evidence="2 5" id="KW-0812">Transmembrane</keyword>
<evidence type="ECO:0000256" key="5">
    <source>
        <dbReference type="SAM" id="Phobius"/>
    </source>
</evidence>
<feature type="non-terminal residue" evidence="6">
    <location>
        <position position="187"/>
    </location>
</feature>
<dbReference type="EMBL" id="UINC01187173">
    <property type="protein sequence ID" value="SVD99755.1"/>
    <property type="molecule type" value="Genomic_DNA"/>
</dbReference>
<feature type="transmembrane region" description="Helical" evidence="5">
    <location>
        <begin position="43"/>
        <end position="62"/>
    </location>
</feature>
<dbReference type="InterPro" id="IPR000537">
    <property type="entry name" value="UbiA_prenyltransferase"/>
</dbReference>
<dbReference type="GO" id="GO:0009247">
    <property type="term" value="P:glycolipid biosynthetic process"/>
    <property type="evidence" value="ECO:0007669"/>
    <property type="project" value="TreeGrafter"/>
</dbReference>
<dbReference type="GO" id="GO:0016765">
    <property type="term" value="F:transferase activity, transferring alkyl or aryl (other than methyl) groups"/>
    <property type="evidence" value="ECO:0007669"/>
    <property type="project" value="InterPro"/>
</dbReference>
<evidence type="ECO:0000256" key="2">
    <source>
        <dbReference type="ARBA" id="ARBA00022692"/>
    </source>
</evidence>
<gene>
    <name evidence="6" type="ORF">METZ01_LOCUS452609</name>
</gene>
<name>A0A382ZXP4_9ZZZZ</name>
<dbReference type="Pfam" id="PF01040">
    <property type="entry name" value="UbiA"/>
    <property type="match status" value="1"/>
</dbReference>
<dbReference type="AlphaFoldDB" id="A0A382ZXP4"/>
<evidence type="ECO:0000313" key="6">
    <source>
        <dbReference type="EMBL" id="SVD99755.1"/>
    </source>
</evidence>
<organism evidence="6">
    <name type="scientific">marine metagenome</name>
    <dbReference type="NCBI Taxonomy" id="408172"/>
    <lineage>
        <taxon>unclassified sequences</taxon>
        <taxon>metagenomes</taxon>
        <taxon>ecological metagenomes</taxon>
    </lineage>
</organism>
<dbReference type="PANTHER" id="PTHR11048:SF5">
    <property type="entry name" value="DECAPRENYL-PHOSPHATE PHOSPHORIBOSYLTRANSFERASE"/>
    <property type="match status" value="1"/>
</dbReference>
<sequence>MVRIKHLIQLARPNNWSKNLIIFSPIFFAGKISDAVLLKQSFFAFISFSFLTSSVYILNDYMDLEHDRTHPSKKNRPLASGKVPIAQAGALAIVLLILGLGLIFSLFSADTFYVSLSYVVIMVAYCLVFRQRALVDIGIIAIGFVLRLFVGSSVTGIPNSMWIIIMTFLLALFITLAKRRDDLTNPV</sequence>
<reference evidence="6" key="1">
    <citation type="submission" date="2018-05" db="EMBL/GenBank/DDBJ databases">
        <authorList>
            <person name="Lanie J.A."/>
            <person name="Ng W.-L."/>
            <person name="Kazmierczak K.M."/>
            <person name="Andrzejewski T.M."/>
            <person name="Davidsen T.M."/>
            <person name="Wayne K.J."/>
            <person name="Tettelin H."/>
            <person name="Glass J.I."/>
            <person name="Rusch D."/>
            <person name="Podicherti R."/>
            <person name="Tsui H.-C.T."/>
            <person name="Winkler M.E."/>
        </authorList>
    </citation>
    <scope>NUCLEOTIDE SEQUENCE</scope>
</reference>
<comment type="subcellular location">
    <subcellularLocation>
        <location evidence="1">Membrane</location>
        <topology evidence="1">Multi-pass membrane protein</topology>
    </subcellularLocation>
</comment>
<keyword evidence="3 5" id="KW-1133">Transmembrane helix</keyword>
<accession>A0A382ZXP4</accession>
<keyword evidence="4 5" id="KW-0472">Membrane</keyword>
<dbReference type="InterPro" id="IPR039653">
    <property type="entry name" value="Prenyltransferase"/>
</dbReference>
<protein>
    <recommendedName>
        <fullName evidence="7">Decaprenyl-phosphate phosphoribosyltransferase</fullName>
    </recommendedName>
</protein>
<dbReference type="GO" id="GO:0005886">
    <property type="term" value="C:plasma membrane"/>
    <property type="evidence" value="ECO:0007669"/>
    <property type="project" value="TreeGrafter"/>
</dbReference>
<dbReference type="InterPro" id="IPR044878">
    <property type="entry name" value="UbiA_sf"/>
</dbReference>